<keyword evidence="3 6" id="KW-0812">Transmembrane</keyword>
<reference evidence="8 9" key="1">
    <citation type="submission" date="2015-10" db="EMBL/GenBank/DDBJ databases">
        <title>Metagenome-Assembled Genomes uncover a global brackish microbiome.</title>
        <authorList>
            <person name="Hugerth L.W."/>
            <person name="Larsson J."/>
            <person name="Alneberg J."/>
            <person name="Lindh M.V."/>
            <person name="Legrand C."/>
            <person name="Pinhassi J."/>
            <person name="Andersson A.F."/>
        </authorList>
    </citation>
    <scope>NUCLEOTIDE SEQUENCE [LARGE SCALE GENOMIC DNA]</scope>
    <source>
        <strain evidence="8">BACL9 MAG-120924-bin69</strain>
    </source>
</reference>
<dbReference type="GO" id="GO:0022857">
    <property type="term" value="F:transmembrane transporter activity"/>
    <property type="evidence" value="ECO:0007669"/>
    <property type="project" value="InterPro"/>
</dbReference>
<dbReference type="InterPro" id="IPR020846">
    <property type="entry name" value="MFS_dom"/>
</dbReference>
<comment type="subcellular location">
    <subcellularLocation>
        <location evidence="1">Endomembrane system</location>
        <topology evidence="1">Multi-pass membrane protein</topology>
    </subcellularLocation>
</comment>
<feature type="transmembrane region" description="Helical" evidence="6">
    <location>
        <begin position="290"/>
        <end position="308"/>
    </location>
</feature>
<evidence type="ECO:0000259" key="7">
    <source>
        <dbReference type="PROSITE" id="PS50850"/>
    </source>
</evidence>
<feature type="transmembrane region" description="Helical" evidence="6">
    <location>
        <begin position="348"/>
        <end position="367"/>
    </location>
</feature>
<sequence>MKNREPAGKGEIFAWCWYDFGNSAFVTVVITVVGGVFYTKTVCGGASWAEWAWGTALSASAAVAMGVGPLLGRWADRRAAKKRLLVGATMVCVAGTALMGLPMWGVAMVTGLVVVANAAFLLGENLVAAFLPELAPMGQRGKISAYGWGFGYVGGLVSLGLALWMLEGGEGAVRNVFPAVAGFMMVAALPTILFLRERAVAEKERMTESDWRAVWRTVREWPELRRLLLGLGAALTGLSAVVGFASIYATREIGFTLEDTVKLFVVLQVAAVVGALGTGRWQDRSGARPVLLWALALWVGVSVGAWWSRSAESFYLVAAGAGVGMGWLQSAGRAAVAELTPSGREGELFGIWGFAGKLAGMVGPFLFGGGAALFGMRGAILLNGVWFLLGGVLLARVKLGNGKLVVESGG</sequence>
<protein>
    <recommendedName>
        <fullName evidence="7">Major facilitator superfamily (MFS) profile domain-containing protein</fullName>
    </recommendedName>
</protein>
<evidence type="ECO:0000256" key="4">
    <source>
        <dbReference type="ARBA" id="ARBA00022989"/>
    </source>
</evidence>
<feature type="transmembrane region" description="Helical" evidence="6">
    <location>
        <begin position="110"/>
        <end position="131"/>
    </location>
</feature>
<dbReference type="PROSITE" id="PS50850">
    <property type="entry name" value="MFS"/>
    <property type="match status" value="1"/>
</dbReference>
<feature type="domain" description="Major facilitator superfamily (MFS) profile" evidence="7">
    <location>
        <begin position="183"/>
        <end position="410"/>
    </location>
</feature>
<evidence type="ECO:0000256" key="1">
    <source>
        <dbReference type="ARBA" id="ARBA00004127"/>
    </source>
</evidence>
<feature type="transmembrane region" description="Helical" evidence="6">
    <location>
        <begin position="176"/>
        <end position="195"/>
    </location>
</feature>
<feature type="transmembrane region" description="Helical" evidence="6">
    <location>
        <begin position="227"/>
        <end position="249"/>
    </location>
</feature>
<feature type="transmembrane region" description="Helical" evidence="6">
    <location>
        <begin position="143"/>
        <end position="164"/>
    </location>
</feature>
<keyword evidence="4 6" id="KW-1133">Transmembrane helix</keyword>
<dbReference type="AlphaFoldDB" id="A0A0R2XAQ8"/>
<accession>A0A0R2XAQ8</accession>
<proteinExistence type="predicted"/>
<dbReference type="Pfam" id="PF11700">
    <property type="entry name" value="ATG22"/>
    <property type="match status" value="1"/>
</dbReference>
<feature type="transmembrane region" description="Helical" evidence="6">
    <location>
        <begin position="84"/>
        <end position="104"/>
    </location>
</feature>
<organism evidence="8 9">
    <name type="scientific">Verrucomicrobia subdivision 6 bacterium BACL9 MAG-120924-bin69</name>
    <dbReference type="NCBI Taxonomy" id="1655635"/>
    <lineage>
        <taxon>Bacteria</taxon>
        <taxon>Pseudomonadati</taxon>
        <taxon>Verrucomicrobiota</taxon>
        <taxon>Verrucomicrobiia</taxon>
        <taxon>Verrucomicrobiales</taxon>
        <taxon>Verrucomicrobia subdivision 6</taxon>
    </lineage>
</organism>
<feature type="transmembrane region" description="Helical" evidence="6">
    <location>
        <begin position="12"/>
        <end position="39"/>
    </location>
</feature>
<dbReference type="PANTHER" id="PTHR23519:SF1">
    <property type="entry name" value="AUTOPHAGY-RELATED PROTEIN 22"/>
    <property type="match status" value="1"/>
</dbReference>
<dbReference type="Proteomes" id="UP000051220">
    <property type="component" value="Unassembled WGS sequence"/>
</dbReference>
<evidence type="ECO:0000313" key="9">
    <source>
        <dbReference type="Proteomes" id="UP000051220"/>
    </source>
</evidence>
<dbReference type="SUPFAM" id="SSF103473">
    <property type="entry name" value="MFS general substrate transporter"/>
    <property type="match status" value="1"/>
</dbReference>
<dbReference type="InterPro" id="IPR024671">
    <property type="entry name" value="Atg22-like"/>
</dbReference>
<evidence type="ECO:0000256" key="3">
    <source>
        <dbReference type="ARBA" id="ARBA00022692"/>
    </source>
</evidence>
<dbReference type="EMBL" id="LIDN01000158">
    <property type="protein sequence ID" value="KRP33226.1"/>
    <property type="molecule type" value="Genomic_DNA"/>
</dbReference>
<name>A0A0R2XAQ8_9BACT</name>
<evidence type="ECO:0000256" key="6">
    <source>
        <dbReference type="SAM" id="Phobius"/>
    </source>
</evidence>
<gene>
    <name evidence="8" type="ORF">ABS33_05025</name>
</gene>
<dbReference type="Gene3D" id="1.20.1250.20">
    <property type="entry name" value="MFS general substrate transporter like domains"/>
    <property type="match status" value="2"/>
</dbReference>
<dbReference type="PANTHER" id="PTHR23519">
    <property type="entry name" value="AUTOPHAGY-RELATED PROTEIN 22"/>
    <property type="match status" value="1"/>
</dbReference>
<dbReference type="InterPro" id="IPR050495">
    <property type="entry name" value="ATG22/LtaA_families"/>
</dbReference>
<feature type="transmembrane region" description="Helical" evidence="6">
    <location>
        <begin position="51"/>
        <end position="72"/>
    </location>
</feature>
<comment type="caution">
    <text evidence="8">The sequence shown here is derived from an EMBL/GenBank/DDBJ whole genome shotgun (WGS) entry which is preliminary data.</text>
</comment>
<evidence type="ECO:0000256" key="5">
    <source>
        <dbReference type="ARBA" id="ARBA00023136"/>
    </source>
</evidence>
<feature type="transmembrane region" description="Helical" evidence="6">
    <location>
        <begin position="314"/>
        <end position="336"/>
    </location>
</feature>
<evidence type="ECO:0000256" key="2">
    <source>
        <dbReference type="ARBA" id="ARBA00022448"/>
    </source>
</evidence>
<keyword evidence="2" id="KW-0813">Transport</keyword>
<dbReference type="InterPro" id="IPR036259">
    <property type="entry name" value="MFS_trans_sf"/>
</dbReference>
<keyword evidence="5 6" id="KW-0472">Membrane</keyword>
<feature type="transmembrane region" description="Helical" evidence="6">
    <location>
        <begin position="373"/>
        <end position="395"/>
    </location>
</feature>
<evidence type="ECO:0000313" key="8">
    <source>
        <dbReference type="EMBL" id="KRP33226.1"/>
    </source>
</evidence>
<dbReference type="GO" id="GO:0012505">
    <property type="term" value="C:endomembrane system"/>
    <property type="evidence" value="ECO:0007669"/>
    <property type="project" value="UniProtKB-SubCell"/>
</dbReference>